<dbReference type="Gene3D" id="3.40.50.720">
    <property type="entry name" value="NAD(P)-binding Rossmann-like Domain"/>
    <property type="match status" value="1"/>
</dbReference>
<evidence type="ECO:0000313" key="2">
    <source>
        <dbReference type="EMBL" id="KYC37531.1"/>
    </source>
</evidence>
<dbReference type="STRING" id="128403.WA1_47250"/>
<dbReference type="EMBL" id="ANNX02000047">
    <property type="protein sequence ID" value="KYC37531.1"/>
    <property type="molecule type" value="Genomic_DNA"/>
</dbReference>
<dbReference type="Proteomes" id="UP000076925">
    <property type="component" value="Unassembled WGS sequence"/>
</dbReference>
<dbReference type="Pfam" id="PF01408">
    <property type="entry name" value="GFO_IDH_MocA"/>
    <property type="match status" value="1"/>
</dbReference>
<evidence type="ECO:0000313" key="3">
    <source>
        <dbReference type="Proteomes" id="UP000076925"/>
    </source>
</evidence>
<dbReference type="OrthoDB" id="505700at2"/>
<name>A0A139WYK2_9CYAN</name>
<keyword evidence="3" id="KW-1185">Reference proteome</keyword>
<dbReference type="SUPFAM" id="SSF51735">
    <property type="entry name" value="NAD(P)-binding Rossmann-fold domains"/>
    <property type="match status" value="1"/>
</dbReference>
<evidence type="ECO:0000259" key="1">
    <source>
        <dbReference type="Pfam" id="PF01408"/>
    </source>
</evidence>
<reference evidence="2 3" key="1">
    <citation type="journal article" date="2013" name="Genome Biol. Evol.">
        <title>Genomes of Stigonematalean cyanobacteria (subsection V) and the evolution of oxygenic photosynthesis from prokaryotes to plastids.</title>
        <authorList>
            <person name="Dagan T."/>
            <person name="Roettger M."/>
            <person name="Stucken K."/>
            <person name="Landan G."/>
            <person name="Koch R."/>
            <person name="Major P."/>
            <person name="Gould S.B."/>
            <person name="Goremykin V.V."/>
            <person name="Rippka R."/>
            <person name="Tandeau de Marsac N."/>
            <person name="Gugger M."/>
            <person name="Lockhart P.J."/>
            <person name="Allen J.F."/>
            <person name="Brune I."/>
            <person name="Maus I."/>
            <person name="Puhler A."/>
            <person name="Martin W.F."/>
        </authorList>
    </citation>
    <scope>NUCLEOTIDE SEQUENCE [LARGE SCALE GENOMIC DNA]</scope>
    <source>
        <strain evidence="2 3">PCC 7110</strain>
    </source>
</reference>
<dbReference type="AlphaFoldDB" id="A0A139WYK2"/>
<accession>A0A139WYK2</accession>
<dbReference type="InterPro" id="IPR036291">
    <property type="entry name" value="NAD(P)-bd_dom_sf"/>
</dbReference>
<comment type="caution">
    <text evidence="2">The sequence shown here is derived from an EMBL/GenBank/DDBJ whole genome shotgun (WGS) entry which is preliminary data.</text>
</comment>
<dbReference type="GO" id="GO:0000166">
    <property type="term" value="F:nucleotide binding"/>
    <property type="evidence" value="ECO:0007669"/>
    <property type="project" value="InterPro"/>
</dbReference>
<gene>
    <name evidence="2" type="ORF">WA1_47250</name>
</gene>
<proteinExistence type="predicted"/>
<feature type="domain" description="Gfo/Idh/MocA-like oxidoreductase N-terminal" evidence="1">
    <location>
        <begin position="6"/>
        <end position="98"/>
    </location>
</feature>
<protein>
    <submittedName>
        <fullName evidence="2">Oxidoreductase</fullName>
    </submittedName>
</protein>
<dbReference type="InterPro" id="IPR000683">
    <property type="entry name" value="Gfo/Idh/MocA-like_OxRdtase_N"/>
</dbReference>
<sequence>MPKITCVRVGYGHVAQIHERKMQECGVKTVAIVEVDKQKQLQAQGNGFTVFSSCLEAAKLNPTFWDICVSTNQHFKLIQNILTIVPQANIFVEKPVCLFSEIPAIRKLLLNFKGKITVNENYASSTIKDIMRKIALNDLEINIQRVVVEFTKNRTLNFASGRFIDDELGALGYEGSHMVALVSEFLEEYVPYCMLETQFNDFVFKASQLRLDNQGSAYIHYKSTSGVGVELYTSMMGHVKYKYPLFFTEDIPVQDLDSKYRIIALYGSNCQKDDYCIVGFLEPIKCFNRCYGAVYVTKNSKIESIIAPILDDTMLWHFKKTLRYFQGEAENPYPVEKGIKVVEILHSLSENKGRVHATSESF</sequence>
<organism evidence="2 3">
    <name type="scientific">Scytonema hofmannii PCC 7110</name>
    <dbReference type="NCBI Taxonomy" id="128403"/>
    <lineage>
        <taxon>Bacteria</taxon>
        <taxon>Bacillati</taxon>
        <taxon>Cyanobacteriota</taxon>
        <taxon>Cyanophyceae</taxon>
        <taxon>Nostocales</taxon>
        <taxon>Scytonemataceae</taxon>
        <taxon>Scytonema</taxon>
    </lineage>
</organism>